<organism evidence="1">
    <name type="scientific">Triticum urartu</name>
    <name type="common">Red wild einkorn</name>
    <name type="synonym">Crithodium urartu</name>
    <dbReference type="NCBI Taxonomy" id="4572"/>
    <lineage>
        <taxon>Eukaryota</taxon>
        <taxon>Viridiplantae</taxon>
        <taxon>Streptophyta</taxon>
        <taxon>Embryophyta</taxon>
        <taxon>Tracheophyta</taxon>
        <taxon>Spermatophyta</taxon>
        <taxon>Magnoliopsida</taxon>
        <taxon>Liliopsida</taxon>
        <taxon>Poales</taxon>
        <taxon>Poaceae</taxon>
        <taxon>BOP clade</taxon>
        <taxon>Pooideae</taxon>
        <taxon>Triticodae</taxon>
        <taxon>Triticeae</taxon>
        <taxon>Triticinae</taxon>
        <taxon>Triticum</taxon>
    </lineage>
</organism>
<dbReference type="AlphaFoldDB" id="M7ZH56"/>
<accession>M7ZH56</accession>
<evidence type="ECO:0000313" key="1">
    <source>
        <dbReference type="EMBL" id="EMS58966.1"/>
    </source>
</evidence>
<proteinExistence type="predicted"/>
<dbReference type="EMBL" id="KD126290">
    <property type="protein sequence ID" value="EMS58966.1"/>
    <property type="molecule type" value="Genomic_DNA"/>
</dbReference>
<dbReference type="STRING" id="4572.M7ZH56"/>
<protein>
    <submittedName>
        <fullName evidence="1">Uncharacterized protein</fullName>
    </submittedName>
</protein>
<sequence length="113" mass="11827">MPVTQAPGRSMGPVSVARRELSSRAWSLSSPASPQPRYGSIVTGGVRGIIPGTILAFLEEKLQVGGSRGPCWSPLAPPLSITTDRHMKALLVPSSPLAALFMYGAISKRGKTG</sequence>
<reference evidence="1" key="1">
    <citation type="journal article" date="2013" name="Nature">
        <title>Draft genome of the wheat A-genome progenitor Triticum urartu.</title>
        <authorList>
            <person name="Ling H.Q."/>
            <person name="Zhao S."/>
            <person name="Liu D."/>
            <person name="Wang J."/>
            <person name="Sun H."/>
            <person name="Zhang C."/>
            <person name="Fan H."/>
            <person name="Li D."/>
            <person name="Dong L."/>
            <person name="Tao Y."/>
            <person name="Gao C."/>
            <person name="Wu H."/>
            <person name="Li Y."/>
            <person name="Cui Y."/>
            <person name="Guo X."/>
            <person name="Zheng S."/>
            <person name="Wang B."/>
            <person name="Yu K."/>
            <person name="Liang Q."/>
            <person name="Yang W."/>
            <person name="Lou X."/>
            <person name="Chen J."/>
            <person name="Feng M."/>
            <person name="Jian J."/>
            <person name="Zhang X."/>
            <person name="Luo G."/>
            <person name="Jiang Y."/>
            <person name="Liu J."/>
            <person name="Wang Z."/>
            <person name="Sha Y."/>
            <person name="Zhang B."/>
            <person name="Wu H."/>
            <person name="Tang D."/>
            <person name="Shen Q."/>
            <person name="Xue P."/>
            <person name="Zou S."/>
            <person name="Wang X."/>
            <person name="Liu X."/>
            <person name="Wang F."/>
            <person name="Yang Y."/>
            <person name="An X."/>
            <person name="Dong Z."/>
            <person name="Zhang K."/>
            <person name="Zhang X."/>
            <person name="Luo M.C."/>
            <person name="Dvorak J."/>
            <person name="Tong Y."/>
            <person name="Wang J."/>
            <person name="Yang H."/>
            <person name="Li Z."/>
            <person name="Wang D."/>
            <person name="Zhang A."/>
            <person name="Wang J."/>
        </authorList>
    </citation>
    <scope>NUCLEOTIDE SEQUENCE</scope>
</reference>
<gene>
    <name evidence="1" type="ORF">TRIUR3_09668</name>
</gene>
<name>M7ZH56_TRIUA</name>